<organism evidence="2 3">
    <name type="scientific">Brachionus plicatilis</name>
    <name type="common">Marine rotifer</name>
    <name type="synonym">Brachionus muelleri</name>
    <dbReference type="NCBI Taxonomy" id="10195"/>
    <lineage>
        <taxon>Eukaryota</taxon>
        <taxon>Metazoa</taxon>
        <taxon>Spiralia</taxon>
        <taxon>Gnathifera</taxon>
        <taxon>Rotifera</taxon>
        <taxon>Eurotatoria</taxon>
        <taxon>Monogononta</taxon>
        <taxon>Pseudotrocha</taxon>
        <taxon>Ploima</taxon>
        <taxon>Brachionidae</taxon>
        <taxon>Brachionus</taxon>
    </lineage>
</organism>
<keyword evidence="3" id="KW-1185">Reference proteome</keyword>
<feature type="compositionally biased region" description="Basic and acidic residues" evidence="1">
    <location>
        <begin position="62"/>
        <end position="72"/>
    </location>
</feature>
<evidence type="ECO:0000313" key="3">
    <source>
        <dbReference type="Proteomes" id="UP000276133"/>
    </source>
</evidence>
<name>A0A3M7PT66_BRAPC</name>
<dbReference type="Proteomes" id="UP000276133">
    <property type="component" value="Unassembled WGS sequence"/>
</dbReference>
<comment type="caution">
    <text evidence="2">The sequence shown here is derived from an EMBL/GenBank/DDBJ whole genome shotgun (WGS) entry which is preliminary data.</text>
</comment>
<evidence type="ECO:0000313" key="2">
    <source>
        <dbReference type="EMBL" id="RNA02306.1"/>
    </source>
</evidence>
<evidence type="ECO:0000256" key="1">
    <source>
        <dbReference type="SAM" id="MobiDB-lite"/>
    </source>
</evidence>
<sequence length="80" mass="9439">MKNYLFDSIKSNKQQNVQNSIKKNNIGIFSFIYLFGYHRGHNKGQNISKQNIEVTSRNRPKNLREKISETGKESQLMENY</sequence>
<reference evidence="2 3" key="1">
    <citation type="journal article" date="2018" name="Sci. Rep.">
        <title>Genomic signatures of local adaptation to the degree of environmental predictability in rotifers.</title>
        <authorList>
            <person name="Franch-Gras L."/>
            <person name="Hahn C."/>
            <person name="Garcia-Roger E.M."/>
            <person name="Carmona M.J."/>
            <person name="Serra M."/>
            <person name="Gomez A."/>
        </authorList>
    </citation>
    <scope>NUCLEOTIDE SEQUENCE [LARGE SCALE GENOMIC DNA]</scope>
    <source>
        <strain evidence="2">HYR1</strain>
    </source>
</reference>
<gene>
    <name evidence="2" type="ORF">BpHYR1_038283</name>
</gene>
<dbReference type="EMBL" id="REGN01008927">
    <property type="protein sequence ID" value="RNA02306.1"/>
    <property type="molecule type" value="Genomic_DNA"/>
</dbReference>
<protein>
    <submittedName>
        <fullName evidence="2">Uncharacterized protein</fullName>
    </submittedName>
</protein>
<accession>A0A3M7PT66</accession>
<dbReference type="AlphaFoldDB" id="A0A3M7PT66"/>
<proteinExistence type="predicted"/>
<feature type="region of interest" description="Disordered" evidence="1">
    <location>
        <begin position="57"/>
        <end position="80"/>
    </location>
</feature>